<keyword evidence="2" id="KW-1185">Reference proteome</keyword>
<organism evidence="1 2">
    <name type="scientific">Cichorium intybus</name>
    <name type="common">Chicory</name>
    <dbReference type="NCBI Taxonomy" id="13427"/>
    <lineage>
        <taxon>Eukaryota</taxon>
        <taxon>Viridiplantae</taxon>
        <taxon>Streptophyta</taxon>
        <taxon>Embryophyta</taxon>
        <taxon>Tracheophyta</taxon>
        <taxon>Spermatophyta</taxon>
        <taxon>Magnoliopsida</taxon>
        <taxon>eudicotyledons</taxon>
        <taxon>Gunneridae</taxon>
        <taxon>Pentapetalae</taxon>
        <taxon>asterids</taxon>
        <taxon>campanulids</taxon>
        <taxon>Asterales</taxon>
        <taxon>Asteraceae</taxon>
        <taxon>Cichorioideae</taxon>
        <taxon>Cichorieae</taxon>
        <taxon>Cichoriinae</taxon>
        <taxon>Cichorium</taxon>
    </lineage>
</organism>
<accession>A0ACB9DUN2</accession>
<name>A0ACB9DUN2_CICIN</name>
<evidence type="ECO:0000313" key="2">
    <source>
        <dbReference type="Proteomes" id="UP001055811"/>
    </source>
</evidence>
<reference evidence="2" key="1">
    <citation type="journal article" date="2022" name="Mol. Ecol. Resour.">
        <title>The genomes of chicory, endive, great burdock and yacon provide insights into Asteraceae palaeo-polyploidization history and plant inulin production.</title>
        <authorList>
            <person name="Fan W."/>
            <person name="Wang S."/>
            <person name="Wang H."/>
            <person name="Wang A."/>
            <person name="Jiang F."/>
            <person name="Liu H."/>
            <person name="Zhao H."/>
            <person name="Xu D."/>
            <person name="Zhang Y."/>
        </authorList>
    </citation>
    <scope>NUCLEOTIDE SEQUENCE [LARGE SCALE GENOMIC DNA]</scope>
    <source>
        <strain evidence="2">cv. Punajuju</strain>
    </source>
</reference>
<gene>
    <name evidence="1" type="ORF">L2E82_20911</name>
</gene>
<reference evidence="1 2" key="2">
    <citation type="journal article" date="2022" name="Mol. Ecol. Resour.">
        <title>The genomes of chicory, endive, great burdock and yacon provide insights into Asteraceae paleo-polyploidization history and plant inulin production.</title>
        <authorList>
            <person name="Fan W."/>
            <person name="Wang S."/>
            <person name="Wang H."/>
            <person name="Wang A."/>
            <person name="Jiang F."/>
            <person name="Liu H."/>
            <person name="Zhao H."/>
            <person name="Xu D."/>
            <person name="Zhang Y."/>
        </authorList>
    </citation>
    <scope>NUCLEOTIDE SEQUENCE [LARGE SCALE GENOMIC DNA]</scope>
    <source>
        <strain evidence="2">cv. Punajuju</strain>
        <tissue evidence="1">Leaves</tissue>
    </source>
</reference>
<protein>
    <submittedName>
        <fullName evidence="1">Uncharacterized protein</fullName>
    </submittedName>
</protein>
<evidence type="ECO:0000313" key="1">
    <source>
        <dbReference type="EMBL" id="KAI3750277.1"/>
    </source>
</evidence>
<sequence length="72" mass="8518">MTEVAYSFLSWYRLSHPQTRNRKVSTCFIWTKVFNGLLRSLLLRCRLVLSFSFQSICSKGADLFHSRYIHSL</sequence>
<proteinExistence type="predicted"/>
<dbReference type="Proteomes" id="UP001055811">
    <property type="component" value="Linkage Group LG04"/>
</dbReference>
<dbReference type="EMBL" id="CM042012">
    <property type="protein sequence ID" value="KAI3750277.1"/>
    <property type="molecule type" value="Genomic_DNA"/>
</dbReference>
<comment type="caution">
    <text evidence="1">The sequence shown here is derived from an EMBL/GenBank/DDBJ whole genome shotgun (WGS) entry which is preliminary data.</text>
</comment>